<dbReference type="FunFam" id="1.25.40.10:FF:000158">
    <property type="entry name" value="pentatricopeptide repeat-containing protein At2g33680"/>
    <property type="match status" value="1"/>
</dbReference>
<dbReference type="InterPro" id="IPR002885">
    <property type="entry name" value="PPR_rpt"/>
</dbReference>
<protein>
    <recommendedName>
        <fullName evidence="2">DYW domain-containing protein</fullName>
    </recommendedName>
</protein>
<evidence type="ECO:0000259" key="2">
    <source>
        <dbReference type="Pfam" id="PF14432"/>
    </source>
</evidence>
<keyword evidence="1" id="KW-0677">Repeat</keyword>
<dbReference type="Proteomes" id="UP000663852">
    <property type="component" value="Unassembled WGS sequence"/>
</dbReference>
<accession>A0A815HER0</accession>
<dbReference type="GO" id="GO:0003723">
    <property type="term" value="F:RNA binding"/>
    <property type="evidence" value="ECO:0007669"/>
    <property type="project" value="InterPro"/>
</dbReference>
<dbReference type="EMBL" id="CAJNOJ010000264">
    <property type="protein sequence ID" value="CAF1351418.1"/>
    <property type="molecule type" value="Genomic_DNA"/>
</dbReference>
<dbReference type="OrthoDB" id="185373at2759"/>
<evidence type="ECO:0000256" key="1">
    <source>
        <dbReference type="ARBA" id="ARBA00022737"/>
    </source>
</evidence>
<dbReference type="GO" id="GO:0008270">
    <property type="term" value="F:zinc ion binding"/>
    <property type="evidence" value="ECO:0007669"/>
    <property type="project" value="InterPro"/>
</dbReference>
<name>A0A815HER0_ADIRI</name>
<dbReference type="GO" id="GO:0048731">
    <property type="term" value="P:system development"/>
    <property type="evidence" value="ECO:0007669"/>
    <property type="project" value="UniProtKB-ARBA"/>
</dbReference>
<dbReference type="AlphaFoldDB" id="A0A815HER0"/>
<dbReference type="PANTHER" id="PTHR24015">
    <property type="entry name" value="OS07G0578800 PROTEIN-RELATED"/>
    <property type="match status" value="1"/>
</dbReference>
<dbReference type="PANTHER" id="PTHR24015:SF548">
    <property type="entry name" value="OS08G0340900 PROTEIN"/>
    <property type="match status" value="1"/>
</dbReference>
<evidence type="ECO:0000313" key="4">
    <source>
        <dbReference type="Proteomes" id="UP000663852"/>
    </source>
</evidence>
<comment type="caution">
    <text evidence="3">The sequence shown here is derived from an EMBL/GenBank/DDBJ whole genome shotgun (WGS) entry which is preliminary data.</text>
</comment>
<gene>
    <name evidence="3" type="ORF">EDS130_LOCUS33301</name>
</gene>
<proteinExistence type="predicted"/>
<feature type="domain" description="DYW" evidence="2">
    <location>
        <begin position="822"/>
        <end position="916"/>
    </location>
</feature>
<dbReference type="Pfam" id="PF13812">
    <property type="entry name" value="PPR_3"/>
    <property type="match status" value="1"/>
</dbReference>
<reference evidence="3" key="1">
    <citation type="submission" date="2021-02" db="EMBL/GenBank/DDBJ databases">
        <authorList>
            <person name="Nowell W R."/>
        </authorList>
    </citation>
    <scope>NUCLEOTIDE SEQUENCE</scope>
</reference>
<evidence type="ECO:0000313" key="3">
    <source>
        <dbReference type="EMBL" id="CAF1351418.1"/>
    </source>
</evidence>
<dbReference type="Gene3D" id="1.25.40.10">
    <property type="entry name" value="Tetratricopeptide repeat domain"/>
    <property type="match status" value="7"/>
</dbReference>
<sequence>MVIFNRSAITNSVFSLGNQMKLLNDNKQFSKTLQLFEKYRKDDSENLSSLTITQVLKACAHLKDIQCGKIIHDRVSSRIKDDPYILTALIQMYMYCGDVTSAERLIEKSMTKDTPMYTAIMKGYLKNNQAYRAIEVFHQIKTPSDTNLIVFFQACAHLETSEALNLVKKVLNTMPASFFNNEYLLSSLLNTLMQHGDIKHAESIFHESKQRTASVCATMMKGFITNDQADRAIEIFTHIRKPDAVNFIIFFNACAKLGRKETLSLIEKALKEIPLSFYSNPRLVTSLLDALMQCGDVRQAEIFFNTTKQKVLSMYGAMMKGYVTNNQADRAIDLFKQIKHPDEIVLIIFFNSCAQLRTTEALHLAGKVLKEIPSTFCSNTNLLTSALDALMQCKDVEQAESIFNASKQKVMGMYGAMMKGYVTNNQANRAIDLFNEIEHPDHVVLNLLFNACAQVRTTEALTLVKRIYRTMPSTIHSNYYLLTSLLDALIKCRDTASAEILFSKIKRSVINYGNLMNGLNDENQAEKTIKLFYQMKNEGFEGSAITYLCVIRALSLIGDYPLAQSIIKQIPESILIDRKIQNALIDMWGKTGCVDKARKIFEKCSNPDGITYTAMINSYALNGMGMQAIELFSQTPEELISEATYICVLNGCSHAGLADQARSIFHIMKLKTERITTVMVDCLSRASLFVEAQELIDRFEHTHSPEIVMYMALLSGARNEKNSDLAQNVYNRMKILFPLTKDSLTSAAVLLANTYASIGDTEKSSDIRMGLHRSGAKKKVGKSMTVVDGEVYEFRAHDRSHPRSVEIYHEVQKISEELISHGHEYDSSWITRTMDDDESVASILCGHSERLAIAWNFVANPHTSRIQVTKNLRVCGDCHRATKLIAAIRGCEIVVRDANRIHHFDKSGQCSCNDYF</sequence>
<dbReference type="InterPro" id="IPR032867">
    <property type="entry name" value="DYW_dom"/>
</dbReference>
<dbReference type="Pfam" id="PF01535">
    <property type="entry name" value="PPR"/>
    <property type="match status" value="8"/>
</dbReference>
<dbReference type="InterPro" id="IPR011990">
    <property type="entry name" value="TPR-like_helical_dom_sf"/>
</dbReference>
<dbReference type="GO" id="GO:0009451">
    <property type="term" value="P:RNA modification"/>
    <property type="evidence" value="ECO:0007669"/>
    <property type="project" value="InterPro"/>
</dbReference>
<dbReference type="InterPro" id="IPR046960">
    <property type="entry name" value="PPR_At4g14850-like_plant"/>
</dbReference>
<organism evidence="3 4">
    <name type="scientific">Adineta ricciae</name>
    <name type="common">Rotifer</name>
    <dbReference type="NCBI Taxonomy" id="249248"/>
    <lineage>
        <taxon>Eukaryota</taxon>
        <taxon>Metazoa</taxon>
        <taxon>Spiralia</taxon>
        <taxon>Gnathifera</taxon>
        <taxon>Rotifera</taxon>
        <taxon>Eurotatoria</taxon>
        <taxon>Bdelloidea</taxon>
        <taxon>Adinetida</taxon>
        <taxon>Adinetidae</taxon>
        <taxon>Adineta</taxon>
    </lineage>
</organism>
<dbReference type="Pfam" id="PF14432">
    <property type="entry name" value="DYW_deaminase"/>
    <property type="match status" value="1"/>
</dbReference>